<dbReference type="EMBL" id="MCFI01000004">
    <property type="protein sequence ID" value="ORY85504.1"/>
    <property type="molecule type" value="Genomic_DNA"/>
</dbReference>
<comment type="caution">
    <text evidence="2">The sequence shown here is derived from an EMBL/GenBank/DDBJ whole genome shotgun (WGS) entry which is preliminary data.</text>
</comment>
<dbReference type="InterPro" id="IPR051288">
    <property type="entry name" value="Serum_paraoxonase/arylesterase"/>
</dbReference>
<proteinExistence type="predicted"/>
<organism evidence="2 3">
    <name type="scientific">Protomyces lactucae-debilis</name>
    <dbReference type="NCBI Taxonomy" id="2754530"/>
    <lineage>
        <taxon>Eukaryota</taxon>
        <taxon>Fungi</taxon>
        <taxon>Dikarya</taxon>
        <taxon>Ascomycota</taxon>
        <taxon>Taphrinomycotina</taxon>
        <taxon>Taphrinomycetes</taxon>
        <taxon>Taphrinales</taxon>
        <taxon>Protomycetaceae</taxon>
        <taxon>Protomyces</taxon>
    </lineage>
</organism>
<keyword evidence="3" id="KW-1185">Reference proteome</keyword>
<sequence length="473" mass="51931">MPDTRKQRARRSAPSTPKASKSAEEASHSLPRAKPLNVPAAPPRATRLPAYFMAASLCFRVFLSPMWQLAHTAGALGRPAYPVNYTPNPVVCTVQGNSSMTAADGPKFCEHEVMLKDAGLVILSCDPNRGEWNTVMGPLNDPSGRGRLFAYNYAKQAAPEPIELVDFPANSDFHSLGIDYFADAEKTSLFVVNHQRTGPSIEVFTFDPAHPLLAKHRMTIPAHKDIKSANGITALGHNAFYVTNDHSWTRLMDGPLKAMTETFGSAILGRGWIAHVQWQDQGQLEYMRAYTGLPFPNGLAKGSNNTLFMSSSAGAVHVFQPANSSTPLLIQREFIPLGYALDNIAVTTETKDGKPSDVLVVGGHPNFAMLRQLAGNPHAARSELYSPSWITLARRRSLHQIEHPKEVAKRSGEKNKRYEPKHHKDWDLQTLFQDDGRYFGTSTGGSVDLARGVLIGTGLYETGFLRCEGIDKL</sequence>
<dbReference type="OrthoDB" id="5307922at2759"/>
<evidence type="ECO:0000256" key="1">
    <source>
        <dbReference type="SAM" id="MobiDB-lite"/>
    </source>
</evidence>
<name>A0A1Y2FQA2_PROLT</name>
<dbReference type="RefSeq" id="XP_040726986.1">
    <property type="nucleotide sequence ID" value="XM_040866547.1"/>
</dbReference>
<accession>A0A1Y2FQA2</accession>
<dbReference type="OMA" id="NDHYITK"/>
<dbReference type="Gene3D" id="2.120.10.30">
    <property type="entry name" value="TolB, C-terminal domain"/>
    <property type="match status" value="1"/>
</dbReference>
<dbReference type="AlphaFoldDB" id="A0A1Y2FQA2"/>
<dbReference type="SUPFAM" id="SSF63829">
    <property type="entry name" value="Calcium-dependent phosphotriesterase"/>
    <property type="match status" value="1"/>
</dbReference>
<gene>
    <name evidence="2" type="ORF">BCR37DRAFT_240059</name>
</gene>
<dbReference type="InterPro" id="IPR011042">
    <property type="entry name" value="6-blade_b-propeller_TolB-like"/>
</dbReference>
<feature type="region of interest" description="Disordered" evidence="1">
    <location>
        <begin position="1"/>
        <end position="40"/>
    </location>
</feature>
<reference evidence="2 3" key="1">
    <citation type="submission" date="2016-07" db="EMBL/GenBank/DDBJ databases">
        <title>Pervasive Adenine N6-methylation of Active Genes in Fungi.</title>
        <authorList>
            <consortium name="DOE Joint Genome Institute"/>
            <person name="Mondo S.J."/>
            <person name="Dannebaum R.O."/>
            <person name="Kuo R.C."/>
            <person name="Labutti K."/>
            <person name="Haridas S."/>
            <person name="Kuo A."/>
            <person name="Salamov A."/>
            <person name="Ahrendt S.R."/>
            <person name="Lipzen A."/>
            <person name="Sullivan W."/>
            <person name="Andreopoulos W.B."/>
            <person name="Clum A."/>
            <person name="Lindquist E."/>
            <person name="Daum C."/>
            <person name="Ramamoorthy G.K."/>
            <person name="Gryganskyi A."/>
            <person name="Culley D."/>
            <person name="Magnuson J.K."/>
            <person name="James T.Y."/>
            <person name="O'Malley M.A."/>
            <person name="Stajich J.E."/>
            <person name="Spatafora J.W."/>
            <person name="Visel A."/>
            <person name="Grigoriev I.V."/>
        </authorList>
    </citation>
    <scope>NUCLEOTIDE SEQUENCE [LARGE SCALE GENOMIC DNA]</scope>
    <source>
        <strain evidence="2 3">12-1054</strain>
    </source>
</reference>
<dbReference type="PANTHER" id="PTHR11799">
    <property type="entry name" value="PARAOXONASE"/>
    <property type="match status" value="1"/>
</dbReference>
<dbReference type="GeneID" id="63783146"/>
<evidence type="ECO:0000313" key="2">
    <source>
        <dbReference type="EMBL" id="ORY85504.1"/>
    </source>
</evidence>
<evidence type="ECO:0000313" key="3">
    <source>
        <dbReference type="Proteomes" id="UP000193685"/>
    </source>
</evidence>
<protein>
    <submittedName>
        <fullName evidence="2">Uncharacterized protein</fullName>
    </submittedName>
</protein>
<dbReference type="PANTHER" id="PTHR11799:SF30">
    <property type="entry name" value="SERUM PARAOXONASE_ARYLESTERASE 2"/>
    <property type="match status" value="1"/>
</dbReference>
<dbReference type="Proteomes" id="UP000193685">
    <property type="component" value="Unassembled WGS sequence"/>
</dbReference>